<dbReference type="HAMAP" id="MF_00235">
    <property type="entry name" value="Adenylate_kinase_Adk"/>
    <property type="match status" value="1"/>
</dbReference>
<dbReference type="PATRIC" id="fig|1702214.3.peg.970"/>
<dbReference type="NCBIfam" id="NF011101">
    <property type="entry name" value="PRK14528.1"/>
    <property type="match status" value="1"/>
</dbReference>
<comment type="catalytic activity">
    <reaction evidence="5 7">
        <text>AMP + ATP = 2 ADP</text>
        <dbReference type="Rhea" id="RHEA:12973"/>
        <dbReference type="ChEBI" id="CHEBI:30616"/>
        <dbReference type="ChEBI" id="CHEBI:456215"/>
        <dbReference type="ChEBI" id="CHEBI:456216"/>
        <dbReference type="EC" id="2.7.4.3"/>
    </reaction>
</comment>
<dbReference type="NCBIfam" id="NF001381">
    <property type="entry name" value="PRK00279.1-3"/>
    <property type="match status" value="1"/>
</dbReference>
<feature type="binding site" evidence="5">
    <location>
        <position position="174"/>
    </location>
    <ligand>
        <name>ATP</name>
        <dbReference type="ChEBI" id="CHEBI:30616"/>
    </ligand>
</feature>
<comment type="pathway">
    <text evidence="5">Purine metabolism; AMP biosynthesis via salvage pathway; AMP from ADP: step 1/1.</text>
</comment>
<dbReference type="GO" id="GO:0005737">
    <property type="term" value="C:cytoplasm"/>
    <property type="evidence" value="ECO:0007669"/>
    <property type="project" value="UniProtKB-SubCell"/>
</dbReference>
<feature type="binding site" evidence="5">
    <location>
        <begin position="11"/>
        <end position="16"/>
    </location>
    <ligand>
        <name>ATP</name>
        <dbReference type="ChEBI" id="CHEBI:30616"/>
    </ligand>
</feature>
<comment type="caution">
    <text evidence="8">The sequence shown here is derived from an EMBL/GenBank/DDBJ whole genome shotgun (WGS) entry which is preliminary data.</text>
</comment>
<dbReference type="InterPro" id="IPR027417">
    <property type="entry name" value="P-loop_NTPase"/>
</dbReference>
<evidence type="ECO:0000256" key="7">
    <source>
        <dbReference type="RuleBase" id="RU003331"/>
    </source>
</evidence>
<feature type="binding site" evidence="5">
    <location>
        <position position="134"/>
    </location>
    <ligand>
        <name>AMP</name>
        <dbReference type="ChEBI" id="CHEBI:456215"/>
    </ligand>
</feature>
<keyword evidence="3 5" id="KW-0547">Nucleotide-binding</keyword>
<dbReference type="GO" id="GO:0044209">
    <property type="term" value="P:AMP salvage"/>
    <property type="evidence" value="ECO:0007669"/>
    <property type="project" value="UniProtKB-UniRule"/>
</dbReference>
<keyword evidence="2 5" id="KW-0545">Nucleotide biosynthesis</keyword>
<evidence type="ECO:0000256" key="4">
    <source>
        <dbReference type="ARBA" id="ARBA00022777"/>
    </source>
</evidence>
<dbReference type="EMBL" id="LIIK01000009">
    <property type="protein sequence ID" value="KQM09243.1"/>
    <property type="molecule type" value="Genomic_DNA"/>
</dbReference>
<feature type="binding site" evidence="5">
    <location>
        <position position="37"/>
    </location>
    <ligand>
        <name>AMP</name>
        <dbReference type="ChEBI" id="CHEBI:456215"/>
    </ligand>
</feature>
<dbReference type="AlphaFoldDB" id="A0A0Q4B8B4"/>
<organism evidence="8 9">
    <name type="scientific">Candidatus [Bacteroides] periocalifornicus</name>
    <dbReference type="NCBI Taxonomy" id="1702214"/>
    <lineage>
        <taxon>Bacteria</taxon>
        <taxon>Pseudomonadati</taxon>
        <taxon>Bacteroidota</taxon>
    </lineage>
</organism>
<gene>
    <name evidence="5" type="primary">adk</name>
    <name evidence="8" type="ORF">AL399_03005</name>
</gene>
<comment type="function">
    <text evidence="5">Catalyzes the reversible transfer of the terminal phosphate group between ATP and AMP. Plays an important role in cellular energy homeostasis and in adenine nucleotide metabolism.</text>
</comment>
<dbReference type="NCBIfam" id="NF011104">
    <property type="entry name" value="PRK14531.1"/>
    <property type="match status" value="1"/>
</dbReference>
<dbReference type="NCBIfam" id="NF011105">
    <property type="entry name" value="PRK14532.1"/>
    <property type="match status" value="1"/>
</dbReference>
<dbReference type="EC" id="2.7.4.3" evidence="5 7"/>
<evidence type="ECO:0000256" key="5">
    <source>
        <dbReference type="HAMAP-Rule" id="MF_00235"/>
    </source>
</evidence>
<keyword evidence="1 5" id="KW-0808">Transferase</keyword>
<keyword evidence="5" id="KW-0963">Cytoplasm</keyword>
<dbReference type="Proteomes" id="UP000054172">
    <property type="component" value="Unassembled WGS sequence"/>
</dbReference>
<evidence type="ECO:0000313" key="8">
    <source>
        <dbReference type="EMBL" id="KQM09243.1"/>
    </source>
</evidence>
<dbReference type="InterPro" id="IPR000850">
    <property type="entry name" value="Adenylat/UMP-CMP_kin"/>
</dbReference>
<comment type="similarity">
    <text evidence="5 6">Belongs to the adenylate kinase family.</text>
</comment>
<comment type="domain">
    <text evidence="5">Consists of three domains, a large central CORE domain and two small peripheral domains, NMPbind and LID, which undergo movements during catalysis. The LID domain closes over the site of phosphoryl transfer upon ATP binding. Assembling and dissambling the active center during each catalytic cycle provides an effective means to prevent ATP hydrolysis.</text>
</comment>
<dbReference type="InterPro" id="IPR033690">
    <property type="entry name" value="Adenylat_kinase_CS"/>
</dbReference>
<evidence type="ECO:0000313" key="9">
    <source>
        <dbReference type="Proteomes" id="UP000054172"/>
    </source>
</evidence>
<accession>A0A0Q4B8B4</accession>
<evidence type="ECO:0000256" key="6">
    <source>
        <dbReference type="RuleBase" id="RU003330"/>
    </source>
</evidence>
<feature type="region of interest" description="NMP" evidence="5">
    <location>
        <begin position="31"/>
        <end position="60"/>
    </location>
</feature>
<keyword evidence="5 7" id="KW-0067">ATP-binding</keyword>
<name>A0A0Q4B8B4_9BACT</name>
<dbReference type="UniPathway" id="UPA00588">
    <property type="reaction ID" value="UER00649"/>
</dbReference>
<dbReference type="NCBIfam" id="NF011100">
    <property type="entry name" value="PRK14527.1"/>
    <property type="match status" value="1"/>
</dbReference>
<evidence type="ECO:0000256" key="1">
    <source>
        <dbReference type="ARBA" id="ARBA00022679"/>
    </source>
</evidence>
<protein>
    <recommendedName>
        <fullName evidence="5 7">Adenylate kinase</fullName>
        <shortName evidence="5">AK</shortName>
        <ecNumber evidence="5 7">2.7.4.3</ecNumber>
    </recommendedName>
    <alternativeName>
        <fullName evidence="5">ATP-AMP transphosphorylase</fullName>
    </alternativeName>
    <alternativeName>
        <fullName evidence="5">ATP:AMP phosphotransferase</fullName>
    </alternativeName>
    <alternativeName>
        <fullName evidence="5">Adenylate monophosphate kinase</fullName>
    </alternativeName>
</protein>
<feature type="binding site" evidence="5">
    <location>
        <position position="32"/>
    </location>
    <ligand>
        <name>AMP</name>
        <dbReference type="ChEBI" id="CHEBI:456215"/>
    </ligand>
</feature>
<dbReference type="PRINTS" id="PR00094">
    <property type="entry name" value="ADENYLTKNASE"/>
</dbReference>
<feature type="binding site" evidence="5">
    <location>
        <position position="146"/>
    </location>
    <ligand>
        <name>AMP</name>
        <dbReference type="ChEBI" id="CHEBI:456215"/>
    </ligand>
</feature>
<dbReference type="STRING" id="1702214.AL399_03005"/>
<comment type="subunit">
    <text evidence="5 7">Monomer.</text>
</comment>
<evidence type="ECO:0000256" key="3">
    <source>
        <dbReference type="ARBA" id="ARBA00022741"/>
    </source>
</evidence>
<comment type="caution">
    <text evidence="5">Lacks conserved residue(s) required for the propagation of feature annotation.</text>
</comment>
<proteinExistence type="inferred from homology"/>
<evidence type="ECO:0000256" key="2">
    <source>
        <dbReference type="ARBA" id="ARBA00022727"/>
    </source>
</evidence>
<dbReference type="Gene3D" id="3.40.50.300">
    <property type="entry name" value="P-loop containing nucleotide triphosphate hydrolases"/>
    <property type="match status" value="1"/>
</dbReference>
<dbReference type="Pfam" id="PF00406">
    <property type="entry name" value="ADK"/>
    <property type="match status" value="1"/>
</dbReference>
<dbReference type="GO" id="GO:0004017">
    <property type="term" value="F:AMP kinase activity"/>
    <property type="evidence" value="ECO:0007669"/>
    <property type="project" value="UniProtKB-UniRule"/>
</dbReference>
<sequence>MLNLILFGAPGAGKGTQAVRLRDRYGLKHLSTGEMLRNAMAAGTPLGLEAKKYMETGGLVPDEMVIGIIADVLHQCTGCKGFIFDGFPRTVAQAERLDALLKAEHEQVDAVLMLDVPKDELIRRLKNRANIEGRADDQNESIVANRISVYETSTLPLARYYMRRGKFQRIKGALSVEETYEQLTKRVDALLG</sequence>
<comment type="subcellular location">
    <subcellularLocation>
        <location evidence="5 7">Cytoplasm</location>
    </subcellularLocation>
</comment>
<keyword evidence="4 5" id="KW-0418">Kinase</keyword>
<dbReference type="GO" id="GO:0005524">
    <property type="term" value="F:ATP binding"/>
    <property type="evidence" value="ECO:0007669"/>
    <property type="project" value="UniProtKB-UniRule"/>
</dbReference>
<feature type="binding site" evidence="5">
    <location>
        <begin position="58"/>
        <end position="60"/>
    </location>
    <ligand>
        <name>AMP</name>
        <dbReference type="ChEBI" id="CHEBI:456215"/>
    </ligand>
</feature>
<reference evidence="8" key="1">
    <citation type="submission" date="2015-08" db="EMBL/GenBank/DDBJ databases">
        <title>Candidatus Bacteriodes Periocalifornicus.</title>
        <authorList>
            <person name="McLean J.S."/>
            <person name="Kelley S."/>
        </authorList>
    </citation>
    <scope>NUCLEOTIDE SEQUENCE [LARGE SCALE GENOMIC DNA]</scope>
    <source>
        <strain evidence="8">12B</strain>
    </source>
</reference>
<dbReference type="PANTHER" id="PTHR23359">
    <property type="entry name" value="NUCLEOTIDE KINASE"/>
    <property type="match status" value="1"/>
</dbReference>
<dbReference type="PROSITE" id="PS00113">
    <property type="entry name" value="ADENYLATE_KINASE"/>
    <property type="match status" value="1"/>
</dbReference>
<dbReference type="CDD" id="cd01428">
    <property type="entry name" value="ADK"/>
    <property type="match status" value="1"/>
</dbReference>
<keyword evidence="9" id="KW-1185">Reference proteome</keyword>
<feature type="binding site" evidence="5">
    <location>
        <position position="128"/>
    </location>
    <ligand>
        <name>ATP</name>
        <dbReference type="ChEBI" id="CHEBI:30616"/>
    </ligand>
</feature>
<dbReference type="SUPFAM" id="SSF52540">
    <property type="entry name" value="P-loop containing nucleoside triphosphate hydrolases"/>
    <property type="match status" value="1"/>
</dbReference>
<feature type="binding site" evidence="5">
    <location>
        <begin position="86"/>
        <end position="89"/>
    </location>
    <ligand>
        <name>AMP</name>
        <dbReference type="ChEBI" id="CHEBI:456215"/>
    </ligand>
</feature>
<feature type="binding site" evidence="5">
    <location>
        <position position="93"/>
    </location>
    <ligand>
        <name>AMP</name>
        <dbReference type="ChEBI" id="CHEBI:456215"/>
    </ligand>
</feature>